<organism evidence="1 2">
    <name type="scientific">Paxillus rubicundulus Ve08.2h10</name>
    <dbReference type="NCBI Taxonomy" id="930991"/>
    <lineage>
        <taxon>Eukaryota</taxon>
        <taxon>Fungi</taxon>
        <taxon>Dikarya</taxon>
        <taxon>Basidiomycota</taxon>
        <taxon>Agaricomycotina</taxon>
        <taxon>Agaricomycetes</taxon>
        <taxon>Agaricomycetidae</taxon>
        <taxon>Boletales</taxon>
        <taxon>Paxilineae</taxon>
        <taxon>Paxillaceae</taxon>
        <taxon>Paxillus</taxon>
    </lineage>
</organism>
<sequence>MLWVMYMNHIAKKAPDAGMLMFVDEAVKDECTVSWKYGCLAKRVCCVVQRQFVRGM</sequence>
<dbReference type="EMBL" id="KN825690">
    <property type="protein sequence ID" value="KIK82029.1"/>
    <property type="molecule type" value="Genomic_DNA"/>
</dbReference>
<dbReference type="AlphaFoldDB" id="A0A0D0DK33"/>
<dbReference type="Proteomes" id="UP000054538">
    <property type="component" value="Unassembled WGS sequence"/>
</dbReference>
<name>A0A0D0DK33_9AGAM</name>
<evidence type="ECO:0000313" key="2">
    <source>
        <dbReference type="Proteomes" id="UP000054538"/>
    </source>
</evidence>
<dbReference type="HOGENOM" id="CLU_3019970_0_0_1"/>
<gene>
    <name evidence="1" type="ORF">PAXRUDRAFT_805684</name>
</gene>
<protein>
    <submittedName>
        <fullName evidence="1">Uncharacterized protein</fullName>
    </submittedName>
</protein>
<keyword evidence="2" id="KW-1185">Reference proteome</keyword>
<dbReference type="InParanoid" id="A0A0D0DK33"/>
<feature type="non-terminal residue" evidence="1">
    <location>
        <position position="56"/>
    </location>
</feature>
<reference evidence="1 2" key="1">
    <citation type="submission" date="2014-04" db="EMBL/GenBank/DDBJ databases">
        <authorList>
            <consortium name="DOE Joint Genome Institute"/>
            <person name="Kuo A."/>
            <person name="Kohler A."/>
            <person name="Jargeat P."/>
            <person name="Nagy L.G."/>
            <person name="Floudas D."/>
            <person name="Copeland A."/>
            <person name="Barry K.W."/>
            <person name="Cichocki N."/>
            <person name="Veneault-Fourrey C."/>
            <person name="LaButti K."/>
            <person name="Lindquist E.A."/>
            <person name="Lipzen A."/>
            <person name="Lundell T."/>
            <person name="Morin E."/>
            <person name="Murat C."/>
            <person name="Sun H."/>
            <person name="Tunlid A."/>
            <person name="Henrissat B."/>
            <person name="Grigoriev I.V."/>
            <person name="Hibbett D.S."/>
            <person name="Martin F."/>
            <person name="Nordberg H.P."/>
            <person name="Cantor M.N."/>
            <person name="Hua S.X."/>
        </authorList>
    </citation>
    <scope>NUCLEOTIDE SEQUENCE [LARGE SCALE GENOMIC DNA]</scope>
    <source>
        <strain evidence="1 2">Ve08.2h10</strain>
    </source>
</reference>
<accession>A0A0D0DK33</accession>
<proteinExistence type="predicted"/>
<dbReference type="STRING" id="930991.A0A0D0DK33"/>
<evidence type="ECO:0000313" key="1">
    <source>
        <dbReference type="EMBL" id="KIK82029.1"/>
    </source>
</evidence>
<reference evidence="2" key="2">
    <citation type="submission" date="2015-01" db="EMBL/GenBank/DDBJ databases">
        <title>Evolutionary Origins and Diversification of the Mycorrhizal Mutualists.</title>
        <authorList>
            <consortium name="DOE Joint Genome Institute"/>
            <consortium name="Mycorrhizal Genomics Consortium"/>
            <person name="Kohler A."/>
            <person name="Kuo A."/>
            <person name="Nagy L.G."/>
            <person name="Floudas D."/>
            <person name="Copeland A."/>
            <person name="Barry K.W."/>
            <person name="Cichocki N."/>
            <person name="Veneault-Fourrey C."/>
            <person name="LaButti K."/>
            <person name="Lindquist E.A."/>
            <person name="Lipzen A."/>
            <person name="Lundell T."/>
            <person name="Morin E."/>
            <person name="Murat C."/>
            <person name="Riley R."/>
            <person name="Ohm R."/>
            <person name="Sun H."/>
            <person name="Tunlid A."/>
            <person name="Henrissat B."/>
            <person name="Grigoriev I.V."/>
            <person name="Hibbett D.S."/>
            <person name="Martin F."/>
        </authorList>
    </citation>
    <scope>NUCLEOTIDE SEQUENCE [LARGE SCALE GENOMIC DNA]</scope>
    <source>
        <strain evidence="2">Ve08.2h10</strain>
    </source>
</reference>